<accession>A0A5A9W0J6</accession>
<dbReference type="NCBIfam" id="TIGR00229">
    <property type="entry name" value="sensory_box"/>
    <property type="match status" value="1"/>
</dbReference>
<dbReference type="SUPFAM" id="SSF47384">
    <property type="entry name" value="Homodimeric domain of signal transducing histidine kinase"/>
    <property type="match status" value="1"/>
</dbReference>
<evidence type="ECO:0000259" key="5">
    <source>
        <dbReference type="PROSITE" id="PS50112"/>
    </source>
</evidence>
<keyword evidence="7" id="KW-0808">Transferase</keyword>
<feature type="domain" description="PAC" evidence="6">
    <location>
        <begin position="577"/>
        <end position="629"/>
    </location>
</feature>
<dbReference type="Proteomes" id="UP000325302">
    <property type="component" value="Unassembled WGS sequence"/>
</dbReference>
<reference evidence="7 8" key="1">
    <citation type="submission" date="2019-03" db="EMBL/GenBank/DDBJ databases">
        <title>Nitrincola sp. nov. isolated from an Indian soda lake.</title>
        <authorList>
            <person name="Joshi A."/>
            <person name="Thite S.V."/>
            <person name="Joseph N."/>
            <person name="Dhotre D."/>
            <person name="Moorthy M."/>
            <person name="Shouche Y.S."/>
        </authorList>
    </citation>
    <scope>NUCLEOTIDE SEQUENCE [LARGE SCALE GENOMIC DNA]</scope>
    <source>
        <strain evidence="7 8">MEB193</strain>
    </source>
</reference>
<keyword evidence="3" id="KW-0597">Phosphoprotein</keyword>
<dbReference type="PRINTS" id="PR00344">
    <property type="entry name" value="BCTRLSENSOR"/>
</dbReference>
<dbReference type="Pfam" id="PF08447">
    <property type="entry name" value="PAS_3"/>
    <property type="match status" value="1"/>
</dbReference>
<dbReference type="InterPro" id="IPR003594">
    <property type="entry name" value="HATPase_dom"/>
</dbReference>
<dbReference type="InterPro" id="IPR035965">
    <property type="entry name" value="PAS-like_dom_sf"/>
</dbReference>
<dbReference type="Gene3D" id="3.30.565.10">
    <property type="entry name" value="Histidine kinase-like ATPase, C-terminal domain"/>
    <property type="match status" value="1"/>
</dbReference>
<dbReference type="InterPro" id="IPR036097">
    <property type="entry name" value="HisK_dim/P_sf"/>
</dbReference>
<dbReference type="PROSITE" id="PS50112">
    <property type="entry name" value="PAS"/>
    <property type="match status" value="1"/>
</dbReference>
<dbReference type="CDD" id="cd00130">
    <property type="entry name" value="PAS"/>
    <property type="match status" value="2"/>
</dbReference>
<dbReference type="InterPro" id="IPR004358">
    <property type="entry name" value="Sig_transdc_His_kin-like_C"/>
</dbReference>
<evidence type="ECO:0000259" key="6">
    <source>
        <dbReference type="PROSITE" id="PS50113"/>
    </source>
</evidence>
<comment type="catalytic activity">
    <reaction evidence="1">
        <text>ATP + protein L-histidine = ADP + protein N-phospho-L-histidine.</text>
        <dbReference type="EC" id="2.7.13.3"/>
    </reaction>
</comment>
<dbReference type="PROSITE" id="PS50109">
    <property type="entry name" value="HIS_KIN"/>
    <property type="match status" value="1"/>
</dbReference>
<dbReference type="InterPro" id="IPR013656">
    <property type="entry name" value="PAS_4"/>
</dbReference>
<organism evidence="7 8">
    <name type="scientific">Nitrincola tapanii</name>
    <dbReference type="NCBI Taxonomy" id="1708751"/>
    <lineage>
        <taxon>Bacteria</taxon>
        <taxon>Pseudomonadati</taxon>
        <taxon>Pseudomonadota</taxon>
        <taxon>Gammaproteobacteria</taxon>
        <taxon>Oceanospirillales</taxon>
        <taxon>Oceanospirillaceae</taxon>
        <taxon>Nitrincola</taxon>
    </lineage>
</organism>
<dbReference type="OrthoDB" id="1931120at2"/>
<dbReference type="Pfam" id="PF02518">
    <property type="entry name" value="HATPase_c"/>
    <property type="match status" value="1"/>
</dbReference>
<dbReference type="Gene3D" id="3.30.450.20">
    <property type="entry name" value="PAS domain"/>
    <property type="match status" value="2"/>
</dbReference>
<dbReference type="SMART" id="SM00387">
    <property type="entry name" value="HATPase_c"/>
    <property type="match status" value="1"/>
</dbReference>
<dbReference type="SMART" id="SM00091">
    <property type="entry name" value="PAS"/>
    <property type="match status" value="2"/>
</dbReference>
<evidence type="ECO:0000313" key="7">
    <source>
        <dbReference type="EMBL" id="KAA0874083.1"/>
    </source>
</evidence>
<dbReference type="Pfam" id="PF00512">
    <property type="entry name" value="HisKA"/>
    <property type="match status" value="1"/>
</dbReference>
<dbReference type="SUPFAM" id="SSF55785">
    <property type="entry name" value="PYP-like sensor domain (PAS domain)"/>
    <property type="match status" value="2"/>
</dbReference>
<feature type="domain" description="PAS" evidence="5">
    <location>
        <begin position="376"/>
        <end position="449"/>
    </location>
</feature>
<dbReference type="InterPro" id="IPR001610">
    <property type="entry name" value="PAC"/>
</dbReference>
<name>A0A5A9W0J6_9GAMM</name>
<evidence type="ECO:0000313" key="8">
    <source>
        <dbReference type="Proteomes" id="UP000325302"/>
    </source>
</evidence>
<evidence type="ECO:0000259" key="4">
    <source>
        <dbReference type="PROSITE" id="PS50109"/>
    </source>
</evidence>
<sequence length="887" mass="100254">MAFWRNKKHAPKKGVESFVECPAQLRVGTWIELDTEARLTACSEDLKTKLPAGIENASIQALLLQPAPWLQDLPLSLTEEAMDCVLRGRESPIYLRLHRHFTAQGFCLQGMDVSDLMSNKVQMEKRHQLFQTQVRWLERLQGIRFEALQACLTEQLSEMRGLLKLQHVSLGWHPTQSLVNQSQALTQLAQPIRLSVGDLSQSEPAQLSLSWMQSVGEITLDLEAVQALPNSTALKLSLEPWILSLFQVLQRFAWQEKAQAAESLLSLKESEGWRFAPKTQRFYFLESTSKRLGLPESLSLEAWCQQLAAVDQEPFRLALSDVAAEGGQQRMEIRLKQAETWHRFEVGFMRSPDHQLLGYVRDIETWVMQRQTAQEAVRRLESLLDSAPAIIYTQTYAEGVLQLNYASASLVSVLGWHLSDWLVEGVLRSIHPDDRAIWQNRSQQLYQQGYVQLRYRMSDVQGRYHWLLDEARLHHDELGMPKEVTGIWVDITDAVEASTQLQKSEERYRVLVEDAPALICRYRPDFSLTYANALLIESLGLPGRQIEGFVLTQALPDDLVQAFEQRLQQLTPEHPVLTSEFRIQRPNVQDAWWIWSERGLFDEQGQLREIQAIGRDNTELYLAREQLFQGAKMALLGEMATGLAHEINQPLNVIRMAVTNSLRYLTKHALQDEYLEGKLQRISDQALRAAKIIDHMRVFGRKSAPEPEVFLPGQAVADALMLVQELLPNDAIQINTQALGEMPAVLGFPDHLEQVLINLLINARDALLGQGSAQTAPAQEPKIALSSRCEEDHLIIEVLDNAGGVPEHLLERIFDPFMTTKPPGQGTGLGLSVSFSLIQAMGGCLSVRNRLWTAPADAETSQQVGACFSVSLRLAPEPQHTDLESRR</sequence>
<dbReference type="Gene3D" id="1.10.287.130">
    <property type="match status" value="1"/>
</dbReference>
<dbReference type="SMART" id="SM00388">
    <property type="entry name" value="HisKA"/>
    <property type="match status" value="1"/>
</dbReference>
<feature type="domain" description="Histidine kinase" evidence="4">
    <location>
        <begin position="642"/>
        <end position="876"/>
    </location>
</feature>
<dbReference type="SUPFAM" id="SSF55874">
    <property type="entry name" value="ATPase domain of HSP90 chaperone/DNA topoisomerase II/histidine kinase"/>
    <property type="match status" value="1"/>
</dbReference>
<dbReference type="Pfam" id="PF08448">
    <property type="entry name" value="PAS_4"/>
    <property type="match status" value="1"/>
</dbReference>
<keyword evidence="7" id="KW-0418">Kinase</keyword>
<dbReference type="InterPro" id="IPR036890">
    <property type="entry name" value="HATPase_C_sf"/>
</dbReference>
<evidence type="ECO:0000256" key="2">
    <source>
        <dbReference type="ARBA" id="ARBA00012438"/>
    </source>
</evidence>
<dbReference type="CDD" id="cd00082">
    <property type="entry name" value="HisKA"/>
    <property type="match status" value="1"/>
</dbReference>
<feature type="domain" description="PAC" evidence="6">
    <location>
        <begin position="451"/>
        <end position="503"/>
    </location>
</feature>
<dbReference type="PROSITE" id="PS50113">
    <property type="entry name" value="PAC"/>
    <property type="match status" value="2"/>
</dbReference>
<dbReference type="RefSeq" id="WP_149391315.1">
    <property type="nucleotide sequence ID" value="NZ_SMRS01000007.1"/>
</dbReference>
<dbReference type="SMART" id="SM00086">
    <property type="entry name" value="PAC"/>
    <property type="match status" value="2"/>
</dbReference>
<dbReference type="EMBL" id="SMRS01000007">
    <property type="protein sequence ID" value="KAA0874083.1"/>
    <property type="molecule type" value="Genomic_DNA"/>
</dbReference>
<dbReference type="InterPro" id="IPR000700">
    <property type="entry name" value="PAS-assoc_C"/>
</dbReference>
<comment type="caution">
    <text evidence="7">The sequence shown here is derived from an EMBL/GenBank/DDBJ whole genome shotgun (WGS) entry which is preliminary data.</text>
</comment>
<evidence type="ECO:0000256" key="1">
    <source>
        <dbReference type="ARBA" id="ARBA00000085"/>
    </source>
</evidence>
<dbReference type="EC" id="2.7.13.3" evidence="2"/>
<dbReference type="InterPro" id="IPR003661">
    <property type="entry name" value="HisK_dim/P_dom"/>
</dbReference>
<dbReference type="InterPro" id="IPR013655">
    <property type="entry name" value="PAS_fold_3"/>
</dbReference>
<dbReference type="PANTHER" id="PTHR43065">
    <property type="entry name" value="SENSOR HISTIDINE KINASE"/>
    <property type="match status" value="1"/>
</dbReference>
<protein>
    <recommendedName>
        <fullName evidence="2">histidine kinase</fullName>
        <ecNumber evidence="2">2.7.13.3</ecNumber>
    </recommendedName>
</protein>
<dbReference type="GO" id="GO:0000155">
    <property type="term" value="F:phosphorelay sensor kinase activity"/>
    <property type="evidence" value="ECO:0007669"/>
    <property type="project" value="InterPro"/>
</dbReference>
<gene>
    <name evidence="7" type="ORF">E1H14_09905</name>
</gene>
<evidence type="ECO:0000256" key="3">
    <source>
        <dbReference type="ARBA" id="ARBA00022553"/>
    </source>
</evidence>
<proteinExistence type="predicted"/>
<dbReference type="AlphaFoldDB" id="A0A5A9W0J6"/>
<dbReference type="InterPro" id="IPR000014">
    <property type="entry name" value="PAS"/>
</dbReference>
<dbReference type="PANTHER" id="PTHR43065:SF42">
    <property type="entry name" value="TWO-COMPONENT SENSOR PPRA"/>
    <property type="match status" value="1"/>
</dbReference>
<dbReference type="InterPro" id="IPR005467">
    <property type="entry name" value="His_kinase_dom"/>
</dbReference>
<keyword evidence="8" id="KW-1185">Reference proteome</keyword>